<accession>A0A5K1IM76</accession>
<keyword evidence="2" id="KW-0808">Transferase</keyword>
<dbReference type="GO" id="GO:0016758">
    <property type="term" value="F:hexosyltransferase activity"/>
    <property type="evidence" value="ECO:0007669"/>
    <property type="project" value="UniProtKB-ARBA"/>
</dbReference>
<proteinExistence type="predicted"/>
<dbReference type="EMBL" id="CABWIH010000022">
    <property type="protein sequence ID" value="VWL89100.1"/>
    <property type="molecule type" value="Genomic_DNA"/>
</dbReference>
<dbReference type="Pfam" id="PF00535">
    <property type="entry name" value="Glycos_transf_2"/>
    <property type="match status" value="1"/>
</dbReference>
<sequence length="373" mass="42086">MLDSLIRRFTNKMARVLFRINAVYALAVKISSLGFKTPQDDSDRARAILLSASPKPKELSQIEPRHWPIKPLYDISVIVPCYNVERFVSCCLESILCQETSYSFEVIAIDDGSKDKTSGILDKFAASDHRLRVIHQENRGLSGARNVGIANAQGARFVFVDSDDMLKPGALDLLGSAHDDCGTDFVTASYDNISEDGLTVTPIVGKRNHGAPWGRIYSRDIWKKIDFPEGYWFEDTVQGFLIDPLFTHSYVNESVYLYRQNGEGITAKCSSSKRGLDSYWIIEYLIDCLSDLHISYNQAIHDKIIKQLGPILWWRCSALNNKEKKALFVCACELFVANSGGFRCSLGGRWYDLELALRDRNYQLWIIAVLGLS</sequence>
<gene>
    <name evidence="2" type="primary">epsJ_2</name>
    <name evidence="2" type="ORF">LMKDKBCB_01134</name>
</gene>
<dbReference type="Proteomes" id="UP000330807">
    <property type="component" value="Unassembled WGS sequence"/>
</dbReference>
<dbReference type="Gene3D" id="3.90.550.10">
    <property type="entry name" value="Spore Coat Polysaccharide Biosynthesis Protein SpsA, Chain A"/>
    <property type="match status" value="1"/>
</dbReference>
<dbReference type="CDD" id="cd00761">
    <property type="entry name" value="Glyco_tranf_GTA_type"/>
    <property type="match status" value="1"/>
</dbReference>
<keyword evidence="2" id="KW-0328">Glycosyltransferase</keyword>
<dbReference type="EC" id="2.4.-.-" evidence="2"/>
<dbReference type="SUPFAM" id="SSF53448">
    <property type="entry name" value="Nucleotide-diphospho-sugar transferases"/>
    <property type="match status" value="1"/>
</dbReference>
<feature type="domain" description="Glycosyltransferase 2-like" evidence="1">
    <location>
        <begin position="76"/>
        <end position="201"/>
    </location>
</feature>
<evidence type="ECO:0000259" key="1">
    <source>
        <dbReference type="Pfam" id="PF00535"/>
    </source>
</evidence>
<organism evidence="2 3">
    <name type="scientific">Collinsella aerofaciens</name>
    <dbReference type="NCBI Taxonomy" id="74426"/>
    <lineage>
        <taxon>Bacteria</taxon>
        <taxon>Bacillati</taxon>
        <taxon>Actinomycetota</taxon>
        <taxon>Coriobacteriia</taxon>
        <taxon>Coriobacteriales</taxon>
        <taxon>Coriobacteriaceae</taxon>
        <taxon>Collinsella</taxon>
    </lineage>
</organism>
<protein>
    <submittedName>
        <fullName evidence="2">Putative glycosyltransferase EpsJ</fullName>
        <ecNumber evidence="2">2.4.-.-</ecNumber>
    </submittedName>
</protein>
<dbReference type="AlphaFoldDB" id="A0A5K1IM76"/>
<dbReference type="InterPro" id="IPR029044">
    <property type="entry name" value="Nucleotide-diphossugar_trans"/>
</dbReference>
<name>A0A5K1IM76_9ACTN</name>
<reference evidence="2 3" key="1">
    <citation type="submission" date="2019-10" db="EMBL/GenBank/DDBJ databases">
        <authorList>
            <person name="Wolf R A."/>
        </authorList>
    </citation>
    <scope>NUCLEOTIDE SEQUENCE [LARGE SCALE GENOMIC DNA]</scope>
    <source>
        <strain evidence="2">Collinsella_aerofaciens_AK_138A</strain>
    </source>
</reference>
<dbReference type="InterPro" id="IPR001173">
    <property type="entry name" value="Glyco_trans_2-like"/>
</dbReference>
<evidence type="ECO:0000313" key="2">
    <source>
        <dbReference type="EMBL" id="VWL89100.1"/>
    </source>
</evidence>
<dbReference type="PANTHER" id="PTHR22916">
    <property type="entry name" value="GLYCOSYLTRANSFERASE"/>
    <property type="match status" value="1"/>
</dbReference>
<dbReference type="PANTHER" id="PTHR22916:SF3">
    <property type="entry name" value="UDP-GLCNAC:BETAGAL BETA-1,3-N-ACETYLGLUCOSAMINYLTRANSFERASE-LIKE PROTEIN 1"/>
    <property type="match status" value="1"/>
</dbReference>
<evidence type="ECO:0000313" key="3">
    <source>
        <dbReference type="Proteomes" id="UP000330807"/>
    </source>
</evidence>
<dbReference type="RefSeq" id="WP_156062893.1">
    <property type="nucleotide sequence ID" value="NZ_CABWIH010000022.1"/>
</dbReference>